<dbReference type="Proteomes" id="UP001596405">
    <property type="component" value="Unassembled WGS sequence"/>
</dbReference>
<accession>A0ABW2DM26</accession>
<dbReference type="RefSeq" id="WP_161486678.1">
    <property type="nucleotide sequence ID" value="NZ_JBHSYQ010000003.1"/>
</dbReference>
<feature type="region of interest" description="Disordered" evidence="1">
    <location>
        <begin position="1"/>
        <end position="22"/>
    </location>
</feature>
<reference evidence="3" key="1">
    <citation type="journal article" date="2019" name="Int. J. Syst. Evol. Microbiol.">
        <title>The Global Catalogue of Microorganisms (GCM) 10K type strain sequencing project: providing services to taxonomists for standard genome sequencing and annotation.</title>
        <authorList>
            <consortium name="The Broad Institute Genomics Platform"/>
            <consortium name="The Broad Institute Genome Sequencing Center for Infectious Disease"/>
            <person name="Wu L."/>
            <person name="Ma J."/>
        </authorList>
    </citation>
    <scope>NUCLEOTIDE SEQUENCE [LARGE SCALE GENOMIC DNA]</scope>
    <source>
        <strain evidence="3">CGMCC 4.7393</strain>
    </source>
</reference>
<proteinExistence type="predicted"/>
<evidence type="ECO:0000313" key="3">
    <source>
        <dbReference type="Proteomes" id="UP001596405"/>
    </source>
</evidence>
<gene>
    <name evidence="2" type="ORF">ACFQHR_07115</name>
</gene>
<evidence type="ECO:0000313" key="2">
    <source>
        <dbReference type="EMBL" id="MFC6997389.1"/>
    </source>
</evidence>
<sequence>MLFDLQDQYDLETSGANKKDKQAEWDKKIRDELKELEEYALRGKKR</sequence>
<keyword evidence="3" id="KW-1185">Reference proteome</keyword>
<protein>
    <submittedName>
        <fullName evidence="2">Uncharacterized protein</fullName>
    </submittedName>
</protein>
<name>A0ABW2DM26_9BACT</name>
<dbReference type="EMBL" id="JBHSYQ010000003">
    <property type="protein sequence ID" value="MFC6997389.1"/>
    <property type="molecule type" value="Genomic_DNA"/>
</dbReference>
<evidence type="ECO:0000256" key="1">
    <source>
        <dbReference type="SAM" id="MobiDB-lite"/>
    </source>
</evidence>
<comment type="caution">
    <text evidence="2">The sequence shown here is derived from an EMBL/GenBank/DDBJ whole genome shotgun (WGS) entry which is preliminary data.</text>
</comment>
<organism evidence="2 3">
    <name type="scientific">Rufibacter roseus</name>
    <dbReference type="NCBI Taxonomy" id="1567108"/>
    <lineage>
        <taxon>Bacteria</taxon>
        <taxon>Pseudomonadati</taxon>
        <taxon>Bacteroidota</taxon>
        <taxon>Cytophagia</taxon>
        <taxon>Cytophagales</taxon>
        <taxon>Hymenobacteraceae</taxon>
        <taxon>Rufibacter</taxon>
    </lineage>
</organism>